<proteinExistence type="predicted"/>
<sequence length="84" mass="9734">MQCSEDAEKARSSLNGSIIEGRKVEIVSRRVYCSKLDDDYRLAAAVLLIRCVGLVILIYVSSRLISWWWWWWSSTPLSPPSLFR</sequence>
<evidence type="ECO:0000256" key="1">
    <source>
        <dbReference type="SAM" id="Phobius"/>
    </source>
</evidence>
<dbReference type="AlphaFoldDB" id="A0A183IRB7"/>
<keyword evidence="3" id="KW-1185">Reference proteome</keyword>
<evidence type="ECO:0000313" key="2">
    <source>
        <dbReference type="EMBL" id="VDP09407.1"/>
    </source>
</evidence>
<name>A0A183IRB7_9BILA</name>
<keyword evidence="1" id="KW-0472">Membrane</keyword>
<dbReference type="Proteomes" id="UP000270296">
    <property type="component" value="Unassembled WGS sequence"/>
</dbReference>
<gene>
    <name evidence="2" type="ORF">SBAD_LOCUS6164</name>
</gene>
<dbReference type="EMBL" id="UZAM01009535">
    <property type="protein sequence ID" value="VDP09407.1"/>
    <property type="molecule type" value="Genomic_DNA"/>
</dbReference>
<protein>
    <submittedName>
        <fullName evidence="4">RRM domain-containing protein</fullName>
    </submittedName>
</protein>
<evidence type="ECO:0000313" key="3">
    <source>
        <dbReference type="Proteomes" id="UP000270296"/>
    </source>
</evidence>
<accession>A0A183IRB7</accession>
<dbReference type="WBParaSite" id="SBAD_0000640201-mRNA-1">
    <property type="protein sequence ID" value="SBAD_0000640201-mRNA-1"/>
    <property type="gene ID" value="SBAD_0000640201"/>
</dbReference>
<evidence type="ECO:0000313" key="4">
    <source>
        <dbReference type="WBParaSite" id="SBAD_0000640201-mRNA-1"/>
    </source>
</evidence>
<keyword evidence="1" id="KW-1133">Transmembrane helix</keyword>
<reference evidence="2 3" key="2">
    <citation type="submission" date="2018-11" db="EMBL/GenBank/DDBJ databases">
        <authorList>
            <consortium name="Pathogen Informatics"/>
        </authorList>
    </citation>
    <scope>NUCLEOTIDE SEQUENCE [LARGE SCALE GENOMIC DNA]</scope>
</reference>
<dbReference type="OrthoDB" id="5382468at2759"/>
<feature type="transmembrane region" description="Helical" evidence="1">
    <location>
        <begin position="42"/>
        <end position="70"/>
    </location>
</feature>
<reference evidence="4" key="1">
    <citation type="submission" date="2016-06" db="UniProtKB">
        <authorList>
            <consortium name="WormBaseParasite"/>
        </authorList>
    </citation>
    <scope>IDENTIFICATION</scope>
</reference>
<organism evidence="4">
    <name type="scientific">Soboliphyme baturini</name>
    <dbReference type="NCBI Taxonomy" id="241478"/>
    <lineage>
        <taxon>Eukaryota</taxon>
        <taxon>Metazoa</taxon>
        <taxon>Ecdysozoa</taxon>
        <taxon>Nematoda</taxon>
        <taxon>Enoplea</taxon>
        <taxon>Dorylaimia</taxon>
        <taxon>Dioctophymatida</taxon>
        <taxon>Dioctophymatoidea</taxon>
        <taxon>Soboliphymatidae</taxon>
        <taxon>Soboliphyme</taxon>
    </lineage>
</organism>
<keyword evidence="1" id="KW-0812">Transmembrane</keyword>